<feature type="transmembrane region" description="Helical" evidence="8">
    <location>
        <begin position="548"/>
        <end position="567"/>
    </location>
</feature>
<evidence type="ECO:0000313" key="9">
    <source>
        <dbReference type="EMBL" id="RCH99731.1"/>
    </source>
</evidence>
<feature type="transmembrane region" description="Helical" evidence="8">
    <location>
        <begin position="297"/>
        <end position="314"/>
    </location>
</feature>
<organism evidence="9 10">
    <name type="scientific">Rhizopus stolonifer</name>
    <name type="common">Rhizopus nigricans</name>
    <dbReference type="NCBI Taxonomy" id="4846"/>
    <lineage>
        <taxon>Eukaryota</taxon>
        <taxon>Fungi</taxon>
        <taxon>Fungi incertae sedis</taxon>
        <taxon>Mucoromycota</taxon>
        <taxon>Mucoromycotina</taxon>
        <taxon>Mucoromycetes</taxon>
        <taxon>Mucorales</taxon>
        <taxon>Mucorineae</taxon>
        <taxon>Rhizopodaceae</taxon>
        <taxon>Rhizopus</taxon>
    </lineage>
</organism>
<comment type="caution">
    <text evidence="9">The sequence shown here is derived from an EMBL/GenBank/DDBJ whole genome shotgun (WGS) entry which is preliminary data.</text>
</comment>
<keyword evidence="5 8" id="KW-1133">Transmembrane helix</keyword>
<sequence>MTDKKQDIQSISLPDPEYNDPSTVYPPMEEMISSKPKLTQRIKHTLTTKDGWFGDYDYGALCVPRIPWKKEKPKPSTFYGPDDPVPIFLAIVMGVQHFLAVVAGIITPTIILSGEGSSNLNLDEDTRQFMVSVSLIVSGIMSIIQIIRFKIPKTRFYFGIGLLQIAGVAFANMPASQAVVSNMYKNGHCPTEILSDGTTNYLPCPNAFGAILGTQMLCALLNIVISFMPHRVLRKMFPKIVTGTVLVVIGASLITTAMKNWAGGTGGCMDRPSSGEYQLCPNIYAPNAQAWGSPTNFGIGIAVFGSIILIEILGSVFLKNISVVVGLAVGCIITSCLGMFDTSSITSAPAATFLWVKTFHYSIYPPAIIPFLFTCLDMMIECLGDLTAASDLSGLPIEGRAFEERMQGGLLCDGVSIILSGLCSTMGVITYSNNNGVIAVTQCASRVAGLVCAALLIICGIFSKISAGLLAIPNPVIGGMTLFIFSSVGTSGIRILGYLDWTRRDRVIVAASLAVGLGVTLVPDWFSYVMPKTTNEAAQGFYDSINTIVETGYIMTGLISIVLNAILPVDMKPNDQNSILGRSLSGSSRMYRDQQKDCNVVVIENATVKSANE</sequence>
<evidence type="ECO:0000313" key="10">
    <source>
        <dbReference type="Proteomes" id="UP000253551"/>
    </source>
</evidence>
<comment type="subcellular location">
    <subcellularLocation>
        <location evidence="1">Membrane</location>
        <topology evidence="1">Multi-pass membrane protein</topology>
    </subcellularLocation>
</comment>
<feature type="transmembrane region" description="Helical" evidence="8">
    <location>
        <begin position="475"/>
        <end position="496"/>
    </location>
</feature>
<evidence type="ECO:0000256" key="1">
    <source>
        <dbReference type="ARBA" id="ARBA00004141"/>
    </source>
</evidence>
<evidence type="ECO:0000256" key="7">
    <source>
        <dbReference type="SAM" id="MobiDB-lite"/>
    </source>
</evidence>
<proteinExistence type="inferred from homology"/>
<keyword evidence="10" id="KW-1185">Reference proteome</keyword>
<dbReference type="GO" id="GO:0005886">
    <property type="term" value="C:plasma membrane"/>
    <property type="evidence" value="ECO:0007669"/>
    <property type="project" value="TreeGrafter"/>
</dbReference>
<dbReference type="Pfam" id="PF00860">
    <property type="entry name" value="Xan_ur_permease"/>
    <property type="match status" value="1"/>
</dbReference>
<dbReference type="NCBIfam" id="TIGR00801">
    <property type="entry name" value="ncs2"/>
    <property type="match status" value="1"/>
</dbReference>
<feature type="transmembrane region" description="Helical" evidence="8">
    <location>
        <begin position="156"/>
        <end position="175"/>
    </location>
</feature>
<dbReference type="InterPro" id="IPR006042">
    <property type="entry name" value="Xan_ur_permease"/>
</dbReference>
<keyword evidence="4 8" id="KW-0812">Transmembrane</keyword>
<dbReference type="GO" id="GO:0042907">
    <property type="term" value="F:xanthine transmembrane transporter activity"/>
    <property type="evidence" value="ECO:0007669"/>
    <property type="project" value="TreeGrafter"/>
</dbReference>
<dbReference type="InterPro" id="IPR006043">
    <property type="entry name" value="NCS2"/>
</dbReference>
<feature type="transmembrane region" description="Helical" evidence="8">
    <location>
        <begin position="87"/>
        <end position="111"/>
    </location>
</feature>
<feature type="transmembrane region" description="Helical" evidence="8">
    <location>
        <begin position="207"/>
        <end position="228"/>
    </location>
</feature>
<reference evidence="9 10" key="1">
    <citation type="journal article" date="2018" name="G3 (Bethesda)">
        <title>Phylogenetic and Phylogenomic Definition of Rhizopus Species.</title>
        <authorList>
            <person name="Gryganskyi A.P."/>
            <person name="Golan J."/>
            <person name="Dolatabadi S."/>
            <person name="Mondo S."/>
            <person name="Robb S."/>
            <person name="Idnurm A."/>
            <person name="Muszewska A."/>
            <person name="Steczkiewicz K."/>
            <person name="Masonjones S."/>
            <person name="Liao H.L."/>
            <person name="Gajdeczka M.T."/>
            <person name="Anike F."/>
            <person name="Vuek A."/>
            <person name="Anishchenko I.M."/>
            <person name="Voigt K."/>
            <person name="de Hoog G.S."/>
            <person name="Smith M.E."/>
            <person name="Heitman J."/>
            <person name="Vilgalys R."/>
            <person name="Stajich J.E."/>
        </authorList>
    </citation>
    <scope>NUCLEOTIDE SEQUENCE [LARGE SCALE GENOMIC DNA]</scope>
    <source>
        <strain evidence="9 10">LSU 92-RS-03</strain>
    </source>
</reference>
<feature type="transmembrane region" description="Helical" evidence="8">
    <location>
        <begin position="131"/>
        <end position="149"/>
    </location>
</feature>
<gene>
    <name evidence="9" type="ORF">CU098_005432</name>
</gene>
<dbReference type="PANTHER" id="PTHR42810:SF2">
    <property type="entry name" value="PURINE PERMEASE C1399.01C-RELATED"/>
    <property type="match status" value="1"/>
</dbReference>
<dbReference type="STRING" id="4846.A0A367KD38"/>
<dbReference type="AlphaFoldDB" id="A0A367KD38"/>
<dbReference type="OrthoDB" id="1641903at2759"/>
<feature type="transmembrane region" description="Helical" evidence="8">
    <location>
        <begin position="408"/>
        <end position="431"/>
    </location>
</feature>
<feature type="transmembrane region" description="Helical" evidence="8">
    <location>
        <begin position="508"/>
        <end position="528"/>
    </location>
</feature>
<evidence type="ECO:0000256" key="5">
    <source>
        <dbReference type="ARBA" id="ARBA00022989"/>
    </source>
</evidence>
<dbReference type="PROSITE" id="PS01116">
    <property type="entry name" value="XANTH_URACIL_PERMASE"/>
    <property type="match status" value="1"/>
</dbReference>
<feature type="region of interest" description="Disordered" evidence="7">
    <location>
        <begin position="1"/>
        <end position="22"/>
    </location>
</feature>
<feature type="transmembrane region" description="Helical" evidence="8">
    <location>
        <begin position="240"/>
        <end position="262"/>
    </location>
</feature>
<dbReference type="NCBIfam" id="NF037981">
    <property type="entry name" value="NCS2_1"/>
    <property type="match status" value="1"/>
</dbReference>
<evidence type="ECO:0000256" key="4">
    <source>
        <dbReference type="ARBA" id="ARBA00022692"/>
    </source>
</evidence>
<comment type="similarity">
    <text evidence="2">Belongs to the nucleobase:cation symporter-2 (NCS2) (TC 2.A.40) family.</text>
</comment>
<evidence type="ECO:0000256" key="6">
    <source>
        <dbReference type="ARBA" id="ARBA00023136"/>
    </source>
</evidence>
<feature type="transmembrane region" description="Helical" evidence="8">
    <location>
        <begin position="321"/>
        <end position="340"/>
    </location>
</feature>
<keyword evidence="6 8" id="KW-0472">Membrane</keyword>
<dbReference type="EMBL" id="PJQM01001917">
    <property type="protein sequence ID" value="RCH99731.1"/>
    <property type="molecule type" value="Genomic_DNA"/>
</dbReference>
<feature type="transmembrane region" description="Helical" evidence="8">
    <location>
        <begin position="443"/>
        <end position="463"/>
    </location>
</feature>
<evidence type="ECO:0000256" key="8">
    <source>
        <dbReference type="SAM" id="Phobius"/>
    </source>
</evidence>
<protein>
    <recommendedName>
        <fullName evidence="11">Purine permease</fullName>
    </recommendedName>
</protein>
<evidence type="ECO:0000256" key="2">
    <source>
        <dbReference type="ARBA" id="ARBA00008821"/>
    </source>
</evidence>
<evidence type="ECO:0000256" key="3">
    <source>
        <dbReference type="ARBA" id="ARBA00022448"/>
    </source>
</evidence>
<evidence type="ECO:0008006" key="11">
    <source>
        <dbReference type="Google" id="ProtNLM"/>
    </source>
</evidence>
<name>A0A367KD38_RHIST</name>
<dbReference type="Proteomes" id="UP000253551">
    <property type="component" value="Unassembled WGS sequence"/>
</dbReference>
<keyword evidence="3" id="KW-0813">Transport</keyword>
<dbReference type="PANTHER" id="PTHR42810">
    <property type="entry name" value="PURINE PERMEASE C1399.01C-RELATED"/>
    <property type="match status" value="1"/>
</dbReference>
<accession>A0A367KD38</accession>
<dbReference type="GO" id="GO:0000324">
    <property type="term" value="C:fungal-type vacuole"/>
    <property type="evidence" value="ECO:0007669"/>
    <property type="project" value="TreeGrafter"/>
</dbReference>